<dbReference type="Proteomes" id="UP001501586">
    <property type="component" value="Unassembled WGS sequence"/>
</dbReference>
<feature type="domain" description="N-acetyltransferase" evidence="1">
    <location>
        <begin position="10"/>
        <end position="205"/>
    </location>
</feature>
<comment type="caution">
    <text evidence="2">The sequence shown here is derived from an EMBL/GenBank/DDBJ whole genome shotgun (WGS) entry which is preliminary data.</text>
</comment>
<dbReference type="InterPro" id="IPR016181">
    <property type="entry name" value="Acyl_CoA_acyltransferase"/>
</dbReference>
<dbReference type="RefSeq" id="WP_236864016.1">
    <property type="nucleotide sequence ID" value="NZ_BAABAZ010000005.1"/>
</dbReference>
<accession>A0ABP8EJ18</accession>
<keyword evidence="3" id="KW-1185">Reference proteome</keyword>
<dbReference type="PROSITE" id="PS51186">
    <property type="entry name" value="GNAT"/>
    <property type="match status" value="1"/>
</dbReference>
<reference evidence="3" key="1">
    <citation type="journal article" date="2019" name="Int. J. Syst. Evol. Microbiol.">
        <title>The Global Catalogue of Microorganisms (GCM) 10K type strain sequencing project: providing services to taxonomists for standard genome sequencing and annotation.</title>
        <authorList>
            <consortium name="The Broad Institute Genomics Platform"/>
            <consortium name="The Broad Institute Genome Sequencing Center for Infectious Disease"/>
            <person name="Wu L."/>
            <person name="Ma J."/>
        </authorList>
    </citation>
    <scope>NUCLEOTIDE SEQUENCE [LARGE SCALE GENOMIC DNA]</scope>
    <source>
        <strain evidence="3">JCM 17458</strain>
    </source>
</reference>
<dbReference type="EMBL" id="BAABAZ010000005">
    <property type="protein sequence ID" value="GAA4283942.1"/>
    <property type="molecule type" value="Genomic_DNA"/>
</dbReference>
<dbReference type="PANTHER" id="PTHR42791">
    <property type="entry name" value="GNAT FAMILY ACETYLTRANSFERASE"/>
    <property type="match status" value="1"/>
</dbReference>
<dbReference type="InterPro" id="IPR000182">
    <property type="entry name" value="GNAT_dom"/>
</dbReference>
<gene>
    <name evidence="2" type="ORF">GCM10022261_14730</name>
</gene>
<dbReference type="SUPFAM" id="SSF55729">
    <property type="entry name" value="Acyl-CoA N-acyltransferases (Nat)"/>
    <property type="match status" value="1"/>
</dbReference>
<sequence length="205" mass="23191">MNTHRQSDAIEVRQLERTELPAAISVIARGMRDNPLHIAAYGPYPQRRLKCHSRLIRARFNATPDMPIFGAFDGDQLLAVAAEAPVGTCRLSPRQFAREAPRLVGLGPRTALRVGRWVSTWADFDPPEPHVHLGPVAVDARLQGRGLGTTIVQHHCRRLDESGRMGYLETDKEVNVRFYERFGYQVVREAAVLGVPTWFMERSRR</sequence>
<evidence type="ECO:0000259" key="1">
    <source>
        <dbReference type="PROSITE" id="PS51186"/>
    </source>
</evidence>
<evidence type="ECO:0000313" key="3">
    <source>
        <dbReference type="Proteomes" id="UP001501586"/>
    </source>
</evidence>
<protein>
    <recommendedName>
        <fullName evidence="1">N-acetyltransferase domain-containing protein</fullName>
    </recommendedName>
</protein>
<name>A0ABP8EJ18_9MICO</name>
<dbReference type="Gene3D" id="3.40.630.30">
    <property type="match status" value="1"/>
</dbReference>
<evidence type="ECO:0000313" key="2">
    <source>
        <dbReference type="EMBL" id="GAA4283942.1"/>
    </source>
</evidence>
<dbReference type="InterPro" id="IPR052523">
    <property type="entry name" value="Trichothecene_AcTrans"/>
</dbReference>
<proteinExistence type="predicted"/>
<dbReference type="PANTHER" id="PTHR42791:SF1">
    <property type="entry name" value="N-ACETYLTRANSFERASE DOMAIN-CONTAINING PROTEIN"/>
    <property type="match status" value="1"/>
</dbReference>
<dbReference type="Pfam" id="PF00583">
    <property type="entry name" value="Acetyltransf_1"/>
    <property type="match status" value="1"/>
</dbReference>
<organism evidence="2 3">
    <name type="scientific">Brevibacterium daeguense</name>
    <dbReference type="NCBI Taxonomy" id="909936"/>
    <lineage>
        <taxon>Bacteria</taxon>
        <taxon>Bacillati</taxon>
        <taxon>Actinomycetota</taxon>
        <taxon>Actinomycetes</taxon>
        <taxon>Micrococcales</taxon>
        <taxon>Brevibacteriaceae</taxon>
        <taxon>Brevibacterium</taxon>
    </lineage>
</organism>